<reference evidence="1 2" key="1">
    <citation type="submission" date="2022-06" db="EMBL/GenBank/DDBJ databases">
        <title>Thiomicrohabdus sp. nov, an obligately chemolithoautotrophic, sulfur-oxidizing bacterium isolated from beach of Guanyin Mountain. Amoy.</title>
        <authorList>
            <person name="Zhu H."/>
        </authorList>
    </citation>
    <scope>NUCLEOTIDE SEQUENCE [LARGE SCALE GENOMIC DNA]</scope>
    <source>
        <strain evidence="1 2">XGS-01</strain>
    </source>
</reference>
<dbReference type="Proteomes" id="UP001222275">
    <property type="component" value="Chromosome"/>
</dbReference>
<keyword evidence="2" id="KW-1185">Reference proteome</keyword>
<sequence>MYLDDFHSIHNDLIIITPEQGSRFAKEVSDDFNPLHNPDSKRFCVPGDLLFAMTLARFGLSEKMTFNYTGMVGKGVELVFPKSADNNFIIKDNNDKAYLDISREGNISDDMNFIEGFSRAYVAFSGHSFPHILVPLMKQHNVMINPDRPMVIYESMAFEFDNLEVNKPSLKLSNTSLEVEGKRGTVRIEFDVLDDDTKVGSGYKTMVLSGLREYDQAKVDGLIDLYETSKSSYVA</sequence>
<proteinExistence type="predicted"/>
<name>A0ABY8CFJ5_9GAMM</name>
<dbReference type="Pfam" id="PF12119">
    <property type="entry name" value="DUF3581"/>
    <property type="match status" value="1"/>
</dbReference>
<dbReference type="EMBL" id="CP102381">
    <property type="protein sequence ID" value="WEJ63562.1"/>
    <property type="molecule type" value="Genomic_DNA"/>
</dbReference>
<gene>
    <name evidence="1" type="ORF">NR989_04725</name>
</gene>
<dbReference type="InterPro" id="IPR021974">
    <property type="entry name" value="DUF3581"/>
</dbReference>
<evidence type="ECO:0000313" key="1">
    <source>
        <dbReference type="EMBL" id="WEJ63562.1"/>
    </source>
</evidence>
<dbReference type="RefSeq" id="WP_275595819.1">
    <property type="nucleotide sequence ID" value="NZ_CP102381.1"/>
</dbReference>
<protein>
    <submittedName>
        <fullName evidence="1">DUF3581 domain-containing protein</fullName>
    </submittedName>
</protein>
<organism evidence="1 2">
    <name type="scientific">Thiomicrorhabdus lithotrophica</name>
    <dbReference type="NCBI Taxonomy" id="2949997"/>
    <lineage>
        <taxon>Bacteria</taxon>
        <taxon>Pseudomonadati</taxon>
        <taxon>Pseudomonadota</taxon>
        <taxon>Gammaproteobacteria</taxon>
        <taxon>Thiotrichales</taxon>
        <taxon>Piscirickettsiaceae</taxon>
        <taxon>Thiomicrorhabdus</taxon>
    </lineage>
</organism>
<evidence type="ECO:0000313" key="2">
    <source>
        <dbReference type="Proteomes" id="UP001222275"/>
    </source>
</evidence>
<accession>A0ABY8CFJ5</accession>